<dbReference type="Proteomes" id="UP000293342">
    <property type="component" value="Unassembled WGS sequence"/>
</dbReference>
<dbReference type="Pfam" id="PF13377">
    <property type="entry name" value="Peripla_BP_3"/>
    <property type="match status" value="1"/>
</dbReference>
<evidence type="ECO:0000256" key="4">
    <source>
        <dbReference type="ARBA" id="ARBA00023163"/>
    </source>
</evidence>
<evidence type="ECO:0000259" key="5">
    <source>
        <dbReference type="PROSITE" id="PS50932"/>
    </source>
</evidence>
<dbReference type="SUPFAM" id="SSF47413">
    <property type="entry name" value="lambda repressor-like DNA-binding domains"/>
    <property type="match status" value="1"/>
</dbReference>
<feature type="domain" description="HTH lacI-type" evidence="5">
    <location>
        <begin position="28"/>
        <end position="85"/>
    </location>
</feature>
<evidence type="ECO:0000259" key="6">
    <source>
        <dbReference type="PROSITE" id="PS50943"/>
    </source>
</evidence>
<comment type="caution">
    <text evidence="7">The sequence shown here is derived from an EMBL/GenBank/DDBJ whole genome shotgun (WGS) entry which is preliminary data.</text>
</comment>
<accession>A0A4R0JZB2</accession>
<evidence type="ECO:0000256" key="3">
    <source>
        <dbReference type="ARBA" id="ARBA00023125"/>
    </source>
</evidence>
<keyword evidence="1" id="KW-0678">Repressor</keyword>
<dbReference type="PANTHER" id="PTHR30146:SF148">
    <property type="entry name" value="HTH-TYPE TRANSCRIPTIONAL REPRESSOR PURR-RELATED"/>
    <property type="match status" value="1"/>
</dbReference>
<keyword evidence="3" id="KW-0238">DNA-binding</keyword>
<dbReference type="GO" id="GO:0000976">
    <property type="term" value="F:transcription cis-regulatory region binding"/>
    <property type="evidence" value="ECO:0007669"/>
    <property type="project" value="TreeGrafter"/>
</dbReference>
<keyword evidence="4" id="KW-0804">Transcription</keyword>
<organism evidence="7 8">
    <name type="scientific">Kribbella capetownensis</name>
    <dbReference type="NCBI Taxonomy" id="1572659"/>
    <lineage>
        <taxon>Bacteria</taxon>
        <taxon>Bacillati</taxon>
        <taxon>Actinomycetota</taxon>
        <taxon>Actinomycetes</taxon>
        <taxon>Propionibacteriales</taxon>
        <taxon>Kribbellaceae</taxon>
        <taxon>Kribbella</taxon>
    </lineage>
</organism>
<protein>
    <submittedName>
        <fullName evidence="7">LacI family transcriptional regulator</fullName>
    </submittedName>
</protein>
<evidence type="ECO:0000256" key="1">
    <source>
        <dbReference type="ARBA" id="ARBA00022491"/>
    </source>
</evidence>
<reference evidence="7 8" key="1">
    <citation type="submission" date="2019-02" db="EMBL/GenBank/DDBJ databases">
        <title>Kribbella capetownensis sp. nov. and Kribbella speibonae sp. nov., isolated from soil.</title>
        <authorList>
            <person name="Curtis S.M."/>
            <person name="Norton I."/>
            <person name="Everest G.J."/>
            <person name="Meyers P.R."/>
        </authorList>
    </citation>
    <scope>NUCLEOTIDE SEQUENCE [LARGE SCALE GENOMIC DNA]</scope>
    <source>
        <strain evidence="7 8">YM53</strain>
    </source>
</reference>
<feature type="domain" description="HTH cro/C1-type" evidence="6">
    <location>
        <begin position="30"/>
        <end position="75"/>
    </location>
</feature>
<dbReference type="GO" id="GO:0003700">
    <property type="term" value="F:DNA-binding transcription factor activity"/>
    <property type="evidence" value="ECO:0007669"/>
    <property type="project" value="TreeGrafter"/>
</dbReference>
<dbReference type="SUPFAM" id="SSF53822">
    <property type="entry name" value="Periplasmic binding protein-like I"/>
    <property type="match status" value="1"/>
</dbReference>
<dbReference type="PROSITE" id="PS50943">
    <property type="entry name" value="HTH_CROC1"/>
    <property type="match status" value="1"/>
</dbReference>
<dbReference type="Pfam" id="PF00356">
    <property type="entry name" value="LacI"/>
    <property type="match status" value="1"/>
</dbReference>
<dbReference type="EMBL" id="SJKD01000005">
    <property type="protein sequence ID" value="TCC47775.1"/>
    <property type="molecule type" value="Genomic_DNA"/>
</dbReference>
<evidence type="ECO:0000256" key="2">
    <source>
        <dbReference type="ARBA" id="ARBA00023015"/>
    </source>
</evidence>
<dbReference type="InterPro" id="IPR010982">
    <property type="entry name" value="Lambda_DNA-bd_dom_sf"/>
</dbReference>
<evidence type="ECO:0000313" key="8">
    <source>
        <dbReference type="Proteomes" id="UP000293342"/>
    </source>
</evidence>
<dbReference type="CDD" id="cd01392">
    <property type="entry name" value="HTH_LacI"/>
    <property type="match status" value="1"/>
</dbReference>
<dbReference type="InterPro" id="IPR000843">
    <property type="entry name" value="HTH_LacI"/>
</dbReference>
<dbReference type="Gene3D" id="1.10.260.40">
    <property type="entry name" value="lambda repressor-like DNA-binding domains"/>
    <property type="match status" value="1"/>
</dbReference>
<dbReference type="InterPro" id="IPR028082">
    <property type="entry name" value="Peripla_BP_I"/>
</dbReference>
<keyword evidence="2" id="KW-0805">Transcription regulation</keyword>
<dbReference type="OrthoDB" id="9790412at2"/>
<dbReference type="SMART" id="SM00354">
    <property type="entry name" value="HTH_LACI"/>
    <property type="match status" value="1"/>
</dbReference>
<dbReference type="Gene3D" id="3.40.50.2300">
    <property type="match status" value="2"/>
</dbReference>
<dbReference type="PANTHER" id="PTHR30146">
    <property type="entry name" value="LACI-RELATED TRANSCRIPTIONAL REPRESSOR"/>
    <property type="match status" value="1"/>
</dbReference>
<dbReference type="AlphaFoldDB" id="A0A4R0JZB2"/>
<name>A0A4R0JZB2_9ACTN</name>
<dbReference type="PROSITE" id="PS50932">
    <property type="entry name" value="HTH_LACI_2"/>
    <property type="match status" value="1"/>
</dbReference>
<keyword evidence="8" id="KW-1185">Reference proteome</keyword>
<evidence type="ECO:0000313" key="7">
    <source>
        <dbReference type="EMBL" id="TCC47775.1"/>
    </source>
</evidence>
<dbReference type="InterPro" id="IPR001387">
    <property type="entry name" value="Cro/C1-type_HTH"/>
</dbReference>
<proteinExistence type="predicted"/>
<dbReference type="InterPro" id="IPR046335">
    <property type="entry name" value="LacI/GalR-like_sensor"/>
</dbReference>
<sequence length="368" mass="40130">MRKSTPLIGISTAIHERKVVWTGPQTRPRQTDVARAAGVSQATVSSVLNGQASGRRIPPETIEKVERAIRTLGYVPDVIARSLQGMSNQLLGVHTYESMFPIDHHDYYQPFLLGIEEEAEAAGYDLVLFTSTRDEEGVRRVYKNGTNRLKVADGCIFVGIRVDKAELRRLAAEDYPFVFIGKRDIPGIDLHFVTGNYADSTAQVVHTLADLGHVRIGHLQQRDRDEPRQDLARGRRRGLADRGLPAVRPVVAEPGAIGPTTLRGLLDSRLTAVLVDNAVQAAALGKAARAAKLRIPADLSVVVLQDTPPPNPQRSARDWTCLRMPRVELGRLGVRLLLSLLNGSAGTAPLVAQCGFHPGATIGRPRTI</sequence>
<dbReference type="CDD" id="cd06267">
    <property type="entry name" value="PBP1_LacI_sugar_binding-like"/>
    <property type="match status" value="1"/>
</dbReference>
<gene>
    <name evidence="7" type="ORF">E0H75_23800</name>
</gene>